<gene>
    <name evidence="2" type="ORF">MDA_GLEAN10023875</name>
</gene>
<organism evidence="2 3">
    <name type="scientific">Myotis davidii</name>
    <name type="common">David's myotis</name>
    <dbReference type="NCBI Taxonomy" id="225400"/>
    <lineage>
        <taxon>Eukaryota</taxon>
        <taxon>Metazoa</taxon>
        <taxon>Chordata</taxon>
        <taxon>Craniata</taxon>
        <taxon>Vertebrata</taxon>
        <taxon>Euteleostomi</taxon>
        <taxon>Mammalia</taxon>
        <taxon>Eutheria</taxon>
        <taxon>Laurasiatheria</taxon>
        <taxon>Chiroptera</taxon>
        <taxon>Yangochiroptera</taxon>
        <taxon>Vespertilionidae</taxon>
        <taxon>Myotis</taxon>
    </lineage>
</organism>
<dbReference type="Proteomes" id="UP000010556">
    <property type="component" value="Unassembled WGS sequence"/>
</dbReference>
<dbReference type="GO" id="GO:0000711">
    <property type="term" value="P:meiotic DNA repair synthesis"/>
    <property type="evidence" value="ECO:0007669"/>
    <property type="project" value="TreeGrafter"/>
</dbReference>
<evidence type="ECO:0000313" key="3">
    <source>
        <dbReference type="Proteomes" id="UP000010556"/>
    </source>
</evidence>
<dbReference type="GO" id="GO:0001673">
    <property type="term" value="C:male germ cell nucleus"/>
    <property type="evidence" value="ECO:0007669"/>
    <property type="project" value="TreeGrafter"/>
</dbReference>
<sequence>MEKQKPFTSFVPPRVSSSQVSAVKPRTLGGESNFFKSFNKDIEDGTCFPFAMTNLSKHGKNIDSDATLQKVNFLPVLEQNSEPMRRLNSKLYKEVEKIKKWKVNIGSEPKQKENKLQENRKIVEAQRKAIQELQVCPGRFGSADRAAASGLKSPGIDSSQGHRPGLQARSPGGGVQEAADQ</sequence>
<dbReference type="GO" id="GO:0003690">
    <property type="term" value="F:double-stranded DNA binding"/>
    <property type="evidence" value="ECO:0007669"/>
    <property type="project" value="TreeGrafter"/>
</dbReference>
<dbReference type="Pfam" id="PF05483">
    <property type="entry name" value="SCP-1"/>
    <property type="match status" value="1"/>
</dbReference>
<evidence type="ECO:0000256" key="1">
    <source>
        <dbReference type="SAM" id="MobiDB-lite"/>
    </source>
</evidence>
<dbReference type="AlphaFoldDB" id="L5LMJ9"/>
<feature type="region of interest" description="Disordered" evidence="1">
    <location>
        <begin position="144"/>
        <end position="181"/>
    </location>
</feature>
<dbReference type="PANTHER" id="PTHR46918:SF1">
    <property type="entry name" value="SYNAPTONEMAL COMPLEX PROTEIN 1"/>
    <property type="match status" value="1"/>
</dbReference>
<dbReference type="GO" id="GO:0000802">
    <property type="term" value="C:transverse filament"/>
    <property type="evidence" value="ECO:0007669"/>
    <property type="project" value="TreeGrafter"/>
</dbReference>
<proteinExistence type="predicted"/>
<dbReference type="PANTHER" id="PTHR46918">
    <property type="entry name" value="SYNAPTONEMAL COMPLEX PROTEIN 1"/>
    <property type="match status" value="1"/>
</dbReference>
<name>L5LMJ9_MYODS</name>
<evidence type="ECO:0000313" key="2">
    <source>
        <dbReference type="EMBL" id="ELK27250.1"/>
    </source>
</evidence>
<dbReference type="EMBL" id="KB110335">
    <property type="protein sequence ID" value="ELK27250.1"/>
    <property type="molecule type" value="Genomic_DNA"/>
</dbReference>
<dbReference type="GO" id="GO:0051878">
    <property type="term" value="P:lateral element assembly"/>
    <property type="evidence" value="ECO:0007669"/>
    <property type="project" value="TreeGrafter"/>
</dbReference>
<reference evidence="3" key="1">
    <citation type="journal article" date="2013" name="Science">
        <title>Comparative analysis of bat genomes provides insight into the evolution of flight and immunity.</title>
        <authorList>
            <person name="Zhang G."/>
            <person name="Cowled C."/>
            <person name="Shi Z."/>
            <person name="Huang Z."/>
            <person name="Bishop-Lilly K.A."/>
            <person name="Fang X."/>
            <person name="Wynne J.W."/>
            <person name="Xiong Z."/>
            <person name="Baker M.L."/>
            <person name="Zhao W."/>
            <person name="Tachedjian M."/>
            <person name="Zhu Y."/>
            <person name="Zhou P."/>
            <person name="Jiang X."/>
            <person name="Ng J."/>
            <person name="Yang L."/>
            <person name="Wu L."/>
            <person name="Xiao J."/>
            <person name="Feng Y."/>
            <person name="Chen Y."/>
            <person name="Sun X."/>
            <person name="Zhang Y."/>
            <person name="Marsh G.A."/>
            <person name="Crameri G."/>
            <person name="Broder C.C."/>
            <person name="Frey K.G."/>
            <person name="Wang L.F."/>
            <person name="Wang J."/>
        </authorList>
    </citation>
    <scope>NUCLEOTIDE SEQUENCE [LARGE SCALE GENOMIC DNA]</scope>
</reference>
<protein>
    <submittedName>
        <fullName evidence="2">Synaptonemal complex protein 1</fullName>
    </submittedName>
</protein>
<accession>L5LMJ9</accession>
<dbReference type="InterPro" id="IPR008827">
    <property type="entry name" value="SYCP1"/>
</dbReference>
<keyword evidence="3" id="KW-1185">Reference proteome</keyword>
<dbReference type="GO" id="GO:0051026">
    <property type="term" value="P:chiasma assembly"/>
    <property type="evidence" value="ECO:0007669"/>
    <property type="project" value="TreeGrafter"/>
</dbReference>
<dbReference type="GO" id="GO:0000801">
    <property type="term" value="C:central element"/>
    <property type="evidence" value="ECO:0007669"/>
    <property type="project" value="TreeGrafter"/>
</dbReference>